<dbReference type="Proteomes" id="UP000654670">
    <property type="component" value="Unassembled WGS sequence"/>
</dbReference>
<dbReference type="PANTHER" id="PTHR34135:SF2">
    <property type="entry name" value="LYSOZYME"/>
    <property type="match status" value="1"/>
</dbReference>
<dbReference type="GO" id="GO:0016052">
    <property type="term" value="P:carbohydrate catabolic process"/>
    <property type="evidence" value="ECO:0007669"/>
    <property type="project" value="TreeGrafter"/>
</dbReference>
<gene>
    <name evidence="7" type="ORF">GCM10007968_13690</name>
</gene>
<dbReference type="GO" id="GO:0003796">
    <property type="term" value="F:lysozyme activity"/>
    <property type="evidence" value="ECO:0007669"/>
    <property type="project" value="InterPro"/>
</dbReference>
<keyword evidence="4" id="KW-0326">Glycosidase</keyword>
<comment type="caution">
    <text evidence="7">The sequence shown here is derived from an EMBL/GenBank/DDBJ whole genome shotgun (WGS) entry which is preliminary data.</text>
</comment>
<dbReference type="InterPro" id="IPR018077">
    <property type="entry name" value="Glyco_hydro_fam25_subgr"/>
</dbReference>
<dbReference type="Gene3D" id="2.30.30.170">
    <property type="match status" value="6"/>
</dbReference>
<accession>A0A917S0W2</accession>
<keyword evidence="2 5" id="KW-0732">Signal</keyword>
<evidence type="ECO:0000259" key="6">
    <source>
        <dbReference type="PROSITE" id="PS51780"/>
    </source>
</evidence>
<evidence type="ECO:0000256" key="2">
    <source>
        <dbReference type="ARBA" id="ARBA00022729"/>
    </source>
</evidence>
<dbReference type="GO" id="GO:0009253">
    <property type="term" value="P:peptidoglycan catabolic process"/>
    <property type="evidence" value="ECO:0007669"/>
    <property type="project" value="InterPro"/>
</dbReference>
<dbReference type="Pfam" id="PF01183">
    <property type="entry name" value="Glyco_hydro_25"/>
    <property type="match status" value="1"/>
</dbReference>
<evidence type="ECO:0000256" key="4">
    <source>
        <dbReference type="ARBA" id="ARBA00023295"/>
    </source>
</evidence>
<dbReference type="Gene3D" id="3.20.20.80">
    <property type="entry name" value="Glycosidases"/>
    <property type="match status" value="1"/>
</dbReference>
<reference evidence="7" key="1">
    <citation type="journal article" date="2014" name="Int. J. Syst. Evol. Microbiol.">
        <title>Complete genome sequence of Corynebacterium casei LMG S-19264T (=DSM 44701T), isolated from a smear-ripened cheese.</title>
        <authorList>
            <consortium name="US DOE Joint Genome Institute (JGI-PGF)"/>
            <person name="Walter F."/>
            <person name="Albersmeier A."/>
            <person name="Kalinowski J."/>
            <person name="Ruckert C."/>
        </authorList>
    </citation>
    <scope>NUCLEOTIDE SEQUENCE</scope>
    <source>
        <strain evidence="7">JCM 15325</strain>
    </source>
</reference>
<evidence type="ECO:0000313" key="8">
    <source>
        <dbReference type="Proteomes" id="UP000654670"/>
    </source>
</evidence>
<feature type="domain" description="GW" evidence="6">
    <location>
        <begin position="36"/>
        <end position="114"/>
    </location>
</feature>
<evidence type="ECO:0000256" key="3">
    <source>
        <dbReference type="ARBA" id="ARBA00022801"/>
    </source>
</evidence>
<dbReference type="Pfam" id="PF13457">
    <property type="entry name" value="GW"/>
    <property type="match status" value="6"/>
</dbReference>
<dbReference type="SMART" id="SM00641">
    <property type="entry name" value="Glyco_25"/>
    <property type="match status" value="1"/>
</dbReference>
<dbReference type="GO" id="GO:0016998">
    <property type="term" value="P:cell wall macromolecule catabolic process"/>
    <property type="evidence" value="ECO:0007669"/>
    <property type="project" value="InterPro"/>
</dbReference>
<dbReference type="RefSeq" id="WP_188802339.1">
    <property type="nucleotide sequence ID" value="NZ_BMOK01000004.1"/>
</dbReference>
<protein>
    <recommendedName>
        <fullName evidence="6">GW domain-containing protein</fullName>
    </recommendedName>
</protein>
<feature type="domain" description="GW" evidence="6">
    <location>
        <begin position="441"/>
        <end position="519"/>
    </location>
</feature>
<proteinExistence type="inferred from homology"/>
<dbReference type="InterPro" id="IPR025987">
    <property type="entry name" value="GW_dom"/>
</dbReference>
<dbReference type="InterPro" id="IPR017853">
    <property type="entry name" value="GH"/>
</dbReference>
<evidence type="ECO:0000256" key="1">
    <source>
        <dbReference type="ARBA" id="ARBA00010646"/>
    </source>
</evidence>
<evidence type="ECO:0000256" key="5">
    <source>
        <dbReference type="SAM" id="SignalP"/>
    </source>
</evidence>
<feature type="domain" description="GW" evidence="6">
    <location>
        <begin position="360"/>
        <end position="438"/>
    </location>
</feature>
<dbReference type="NCBIfam" id="NF033202">
    <property type="entry name" value="GW_glycos_SH3"/>
    <property type="match status" value="6"/>
</dbReference>
<feature type="domain" description="GW" evidence="6">
    <location>
        <begin position="279"/>
        <end position="357"/>
    </location>
</feature>
<feature type="signal peptide" evidence="5">
    <location>
        <begin position="1"/>
        <end position="33"/>
    </location>
</feature>
<feature type="domain" description="GW" evidence="6">
    <location>
        <begin position="198"/>
        <end position="276"/>
    </location>
</feature>
<keyword evidence="3" id="KW-0378">Hydrolase</keyword>
<dbReference type="InterPro" id="IPR002053">
    <property type="entry name" value="Glyco_hydro_25"/>
</dbReference>
<sequence>MLYIKCIKFTMIVSFTFLLIAALTFLLSQHALAAVSGTSVNEIGQISASNSDGVWGGPFLGLSTPYVAPATKYNGQQVQIVQEAQTSYGTYEQFAINGQTVGWLDKRAFSTIGQVNYNNSVNEVGQISAASSDGIWGAPFLGLSTPYVAPAAKYNGEQVQIVREAQTNIGTYEQFAINGQTVGWLDKRAFSTIGQINYNNPVNEVGQISAASSDGIWSDPFLGLSTPYVASATKYNGQQVQIVREAQTNCGTYEQFAINGQTVGWLDKRAFSSIGQTYYNNAVNESGVVGATSSDGIWTDPYVGGGTSYVAPGSKYNGQLVQIVREARTVYGTYEQFTIDGQTTGWLDKRAFSVIGQINYNNSVNDISTINAASSDGIWGQPYLGEGTSYVAPGSRYNGQNVQIIREAQTPNGTYEQFTLNGQTIGWLDKRAFGDAILSQNAFNNTVPEQINALPSDGVWTKPYSVAGVQYVTSGTTYNGQFVNILNEAQTQHGTYYQFAINGQTIGWLDKAAFRTNTVVKSGIDVSSWQGSIDFSTVKQAGISFVIAKATQGSTYVNNYFLNDINAAFSVGLVTNAYHYFTSPDSIPGAVSEADFFASQIKQANVDGYAFVDVEVTNGASRDTITSSVSAFLNQLKQDGISKLGVYASYDFFKNNLNLAQLQNTFPGLLIWTAEYGPNLDMNADIWQFSSTGQVNGIQGNVDMNYSFTNRF</sequence>
<dbReference type="CDD" id="cd00599">
    <property type="entry name" value="GH25_muramidase"/>
    <property type="match status" value="1"/>
</dbReference>
<evidence type="ECO:0000313" key="7">
    <source>
        <dbReference type="EMBL" id="GGL50672.1"/>
    </source>
</evidence>
<dbReference type="InterPro" id="IPR038200">
    <property type="entry name" value="GW_dom_sf"/>
</dbReference>
<dbReference type="PROSITE" id="PS51780">
    <property type="entry name" value="GW"/>
    <property type="match status" value="6"/>
</dbReference>
<dbReference type="PROSITE" id="PS51904">
    <property type="entry name" value="GLYCOSYL_HYDROL_F25_2"/>
    <property type="match status" value="1"/>
</dbReference>
<dbReference type="SUPFAM" id="SSF82057">
    <property type="entry name" value="Prokaryotic SH3-related domain"/>
    <property type="match status" value="6"/>
</dbReference>
<dbReference type="PANTHER" id="PTHR34135">
    <property type="entry name" value="LYSOZYME"/>
    <property type="match status" value="1"/>
</dbReference>
<dbReference type="SUPFAM" id="SSF51445">
    <property type="entry name" value="(Trans)glycosidases"/>
    <property type="match status" value="1"/>
</dbReference>
<keyword evidence="8" id="KW-1185">Reference proteome</keyword>
<comment type="similarity">
    <text evidence="1">Belongs to the glycosyl hydrolase 25 family.</text>
</comment>
<name>A0A917S0W2_9BACL</name>
<feature type="chain" id="PRO_5036858430" description="GW domain-containing protein" evidence="5">
    <location>
        <begin position="34"/>
        <end position="712"/>
    </location>
</feature>
<organism evidence="7 8">
    <name type="scientific">Sporolactobacillus putidus</name>
    <dbReference type="NCBI Taxonomy" id="492735"/>
    <lineage>
        <taxon>Bacteria</taxon>
        <taxon>Bacillati</taxon>
        <taxon>Bacillota</taxon>
        <taxon>Bacilli</taxon>
        <taxon>Bacillales</taxon>
        <taxon>Sporolactobacillaceae</taxon>
        <taxon>Sporolactobacillus</taxon>
    </lineage>
</organism>
<feature type="domain" description="GW" evidence="6">
    <location>
        <begin position="117"/>
        <end position="195"/>
    </location>
</feature>
<dbReference type="AlphaFoldDB" id="A0A917S0W2"/>
<dbReference type="EMBL" id="BMOK01000004">
    <property type="protein sequence ID" value="GGL50672.1"/>
    <property type="molecule type" value="Genomic_DNA"/>
</dbReference>
<reference evidence="7" key="2">
    <citation type="submission" date="2020-09" db="EMBL/GenBank/DDBJ databases">
        <authorList>
            <person name="Sun Q."/>
            <person name="Ohkuma M."/>
        </authorList>
    </citation>
    <scope>NUCLEOTIDE SEQUENCE</scope>
    <source>
        <strain evidence="7">JCM 15325</strain>
    </source>
</reference>